<dbReference type="InterPro" id="IPR007111">
    <property type="entry name" value="NACHT_NTPase"/>
</dbReference>
<dbReference type="PANTHER" id="PTHR46844">
    <property type="entry name" value="SLR5058 PROTEIN"/>
    <property type="match status" value="1"/>
</dbReference>
<dbReference type="InterPro" id="IPR027417">
    <property type="entry name" value="P-loop_NTPase"/>
</dbReference>
<organism evidence="3 4">
    <name type="scientific">Actinokineospora diospyrosa</name>
    <dbReference type="NCBI Taxonomy" id="103728"/>
    <lineage>
        <taxon>Bacteria</taxon>
        <taxon>Bacillati</taxon>
        <taxon>Actinomycetota</taxon>
        <taxon>Actinomycetes</taxon>
        <taxon>Pseudonocardiales</taxon>
        <taxon>Pseudonocardiaceae</taxon>
        <taxon>Actinokineospora</taxon>
    </lineage>
</organism>
<dbReference type="SUPFAM" id="SSF52540">
    <property type="entry name" value="P-loop containing nucleoside triphosphate hydrolases"/>
    <property type="match status" value="1"/>
</dbReference>
<protein>
    <submittedName>
        <fullName evidence="3">NACHT domain-containing protein</fullName>
    </submittedName>
</protein>
<keyword evidence="1" id="KW-1133">Transmembrane helix</keyword>
<feature type="transmembrane region" description="Helical" evidence="1">
    <location>
        <begin position="852"/>
        <end position="875"/>
    </location>
</feature>
<comment type="caution">
    <text evidence="3">The sequence shown here is derived from an EMBL/GenBank/DDBJ whole genome shotgun (WGS) entry which is preliminary data.</text>
</comment>
<keyword evidence="1" id="KW-0812">Transmembrane</keyword>
<dbReference type="Gene3D" id="3.40.50.300">
    <property type="entry name" value="P-loop containing nucleotide triphosphate hydrolases"/>
    <property type="match status" value="1"/>
</dbReference>
<dbReference type="PANTHER" id="PTHR46844:SF1">
    <property type="entry name" value="SLR5058 PROTEIN"/>
    <property type="match status" value="1"/>
</dbReference>
<evidence type="ECO:0000313" key="3">
    <source>
        <dbReference type="EMBL" id="MCP2268498.1"/>
    </source>
</evidence>
<gene>
    <name evidence="3" type="ORF">LV75_000984</name>
</gene>
<proteinExistence type="predicted"/>
<feature type="domain" description="NACHT" evidence="2">
    <location>
        <begin position="107"/>
        <end position="226"/>
    </location>
</feature>
<accession>A0ABT1I797</accession>
<dbReference type="EMBL" id="JAMTCO010000002">
    <property type="protein sequence ID" value="MCP2268498.1"/>
    <property type="molecule type" value="Genomic_DNA"/>
</dbReference>
<feature type="transmembrane region" description="Helical" evidence="1">
    <location>
        <begin position="887"/>
        <end position="909"/>
    </location>
</feature>
<name>A0ABT1I797_9PSEU</name>
<dbReference type="RefSeq" id="WP_253885383.1">
    <property type="nucleotide sequence ID" value="NZ_BAAAVB010000006.1"/>
</dbReference>
<evidence type="ECO:0000259" key="2">
    <source>
        <dbReference type="PROSITE" id="PS50837"/>
    </source>
</evidence>
<evidence type="ECO:0000313" key="4">
    <source>
        <dbReference type="Proteomes" id="UP001205185"/>
    </source>
</evidence>
<feature type="transmembrane region" description="Helical" evidence="1">
    <location>
        <begin position="818"/>
        <end position="840"/>
    </location>
</feature>
<keyword evidence="1" id="KW-0472">Membrane</keyword>
<keyword evidence="4" id="KW-1185">Reference proteome</keyword>
<sequence>MTVAVLGGVLAVLVVLGGFVAKQFFGEYLKRSGATAFDRTARWYSRRAKFGRRLVRRYAEAVREDFSTHAMGFVTDGTIDITKVYVPLQYERGGRREDIYDNVRAQSRTVVIGPAGAGKSMLLKNSMLLWAKQPSSTRVPVFIELHRCNGSTATLIDLIVAELGRSRLDRDGRIRDLTLRGLRDGAFTLLLDGLDEVGRDDQQRVFEALRDLAREYPECQYIVTCRDVVYQGQPLGSAFAHVVRVAEFDDAAVVRFLSHWPGLTDAAELFVGLRDTPALMRLARSPLLLTMIAYLHTEVLTRSGRRLPTSRTAFYREAITHLLNRDPDLGRARSVYQAGEKLAVLQQVALRSMESTGDDRLTLSRRALESTTKDLLPDLNLDQSKVKDLLDEIIDRSQLLVATDKARTGFTFRHLTLQEYLTAVELADDPEGLLDRYHADRAAWRETVKLWCGATTRDCTSVIAEVFSAPDHHRVLALECLAEATRVDNEFADVIIAHFLDRLGTDAPVIEAIVTALGTVASDTRPRGARLFAALTEIARGAGDAAADAMLALSASGRAEAAHVLVKLAGDASARTALSNMGELALPALVSQAKPQTLWAIDDIALVGTPAAAEALAGLLWRSARVATRAAWRLAELLPRPGVLEQIRRVAPADEGIHDFDWVWGPFAEGKDDPLRAICGRVAELIYGVSPPKDVKTIDPRLAIPLAVRGIRDAQPLDEVDLVLVRQQIGERGASTRHAIKQVVTQNTGDPRMWRARAEILRRSKLSAAQQRLIGLLSSPVRVVFHSLLLEEGYSQARRVRREDWATIEAAQRQTKHLWLLCGVLLLPLGIGVVLIGLGLHVLVVTGTEPFGALWLSIAVLAATVVAPLMYLVAVKLPAHRGDLSDTLVGILAILAGCALVPITIAGVVTIHAGIGLVGVGVLAAILVVGAVCALVARAWDRVRDNPFRRCYEAEANRVENPASVIAG</sequence>
<evidence type="ECO:0000256" key="1">
    <source>
        <dbReference type="SAM" id="Phobius"/>
    </source>
</evidence>
<dbReference type="PROSITE" id="PS50837">
    <property type="entry name" value="NACHT"/>
    <property type="match status" value="1"/>
</dbReference>
<dbReference type="Proteomes" id="UP001205185">
    <property type="component" value="Unassembled WGS sequence"/>
</dbReference>
<feature type="transmembrane region" description="Helical" evidence="1">
    <location>
        <begin position="915"/>
        <end position="940"/>
    </location>
</feature>
<dbReference type="Pfam" id="PF05729">
    <property type="entry name" value="NACHT"/>
    <property type="match status" value="1"/>
</dbReference>
<reference evidence="3 4" key="1">
    <citation type="submission" date="2022-06" db="EMBL/GenBank/DDBJ databases">
        <title>Genomic Encyclopedia of Archaeal and Bacterial Type Strains, Phase II (KMG-II): from individual species to whole genera.</title>
        <authorList>
            <person name="Goeker M."/>
        </authorList>
    </citation>
    <scope>NUCLEOTIDE SEQUENCE [LARGE SCALE GENOMIC DNA]</scope>
    <source>
        <strain evidence="3 4">DSM 44255</strain>
    </source>
</reference>